<dbReference type="GO" id="GO:0005634">
    <property type="term" value="C:nucleus"/>
    <property type="evidence" value="ECO:0007669"/>
    <property type="project" value="UniProtKB-SubCell"/>
</dbReference>
<keyword evidence="8" id="KW-0904">Protein phosphatase</keyword>
<evidence type="ECO:0000313" key="20">
    <source>
        <dbReference type="RefSeq" id="XP_054849704.1"/>
    </source>
</evidence>
<dbReference type="PROSITE" id="PS50056">
    <property type="entry name" value="TYR_PHOSPHATASE_2"/>
    <property type="match status" value="1"/>
</dbReference>
<comment type="catalytic activity">
    <reaction evidence="11">
        <text>O-phospho-L-threonyl-[protein] + H2O = L-threonyl-[protein] + phosphate</text>
        <dbReference type="Rhea" id="RHEA:47004"/>
        <dbReference type="Rhea" id="RHEA-COMP:11060"/>
        <dbReference type="Rhea" id="RHEA-COMP:11605"/>
        <dbReference type="ChEBI" id="CHEBI:15377"/>
        <dbReference type="ChEBI" id="CHEBI:30013"/>
        <dbReference type="ChEBI" id="CHEBI:43474"/>
        <dbReference type="ChEBI" id="CHEBI:61977"/>
        <dbReference type="EC" id="3.1.3.16"/>
    </reaction>
</comment>
<evidence type="ECO:0000259" key="16">
    <source>
        <dbReference type="PROSITE" id="PS50056"/>
    </source>
</evidence>
<dbReference type="CDD" id="cd14504">
    <property type="entry name" value="DUSP23"/>
    <property type="match status" value="1"/>
</dbReference>
<reference evidence="18 19" key="1">
    <citation type="submission" date="2025-04" db="UniProtKB">
        <authorList>
            <consortium name="RefSeq"/>
        </authorList>
    </citation>
    <scope>IDENTIFICATION</scope>
    <source>
        <tissue evidence="18 19">Blood</tissue>
    </source>
</reference>
<dbReference type="Gene3D" id="3.90.190.10">
    <property type="entry name" value="Protein tyrosine phosphatase superfamily"/>
    <property type="match status" value="1"/>
</dbReference>
<evidence type="ECO:0000256" key="3">
    <source>
        <dbReference type="ARBA" id="ARBA00008601"/>
    </source>
</evidence>
<dbReference type="InterPro" id="IPR003595">
    <property type="entry name" value="Tyr_Pase_cat"/>
</dbReference>
<dbReference type="PANTHER" id="PTHR23339">
    <property type="entry name" value="TYROSINE SPECIFIC PROTEIN PHOSPHATASE AND DUAL SPECIFICITY PROTEIN PHOSPHATASE"/>
    <property type="match status" value="1"/>
</dbReference>
<dbReference type="CTD" id="54935"/>
<accession>A0AA97K694</accession>
<dbReference type="RefSeq" id="XP_054849697.1">
    <property type="nucleotide sequence ID" value="XM_054993722.1"/>
</dbReference>
<dbReference type="InterPro" id="IPR029021">
    <property type="entry name" value="Prot-tyrosine_phosphatase-like"/>
</dbReference>
<dbReference type="PROSITE" id="PS50054">
    <property type="entry name" value="TYR_PHOSPHATASE_DUAL"/>
    <property type="match status" value="1"/>
</dbReference>
<evidence type="ECO:0000256" key="7">
    <source>
        <dbReference type="ARBA" id="ARBA00022801"/>
    </source>
</evidence>
<evidence type="ECO:0000256" key="11">
    <source>
        <dbReference type="ARBA" id="ARBA00048336"/>
    </source>
</evidence>
<evidence type="ECO:0000313" key="17">
    <source>
        <dbReference type="Proteomes" id="UP001190640"/>
    </source>
</evidence>
<dbReference type="InterPro" id="IPR050561">
    <property type="entry name" value="PTP"/>
</dbReference>
<dbReference type="InterPro" id="IPR057023">
    <property type="entry name" value="PTP-SAK"/>
</dbReference>
<dbReference type="SUPFAM" id="SSF52799">
    <property type="entry name" value="(Phosphotyrosine protein) phosphatases II"/>
    <property type="match status" value="1"/>
</dbReference>
<dbReference type="RefSeq" id="XP_054849711.1">
    <property type="nucleotide sequence ID" value="XM_054993736.1"/>
</dbReference>
<organism evidence="17 21">
    <name type="scientific">Eublepharis macularius</name>
    <name type="common">Leopard gecko</name>
    <name type="synonym">Cyrtodactylus macularius</name>
    <dbReference type="NCBI Taxonomy" id="481883"/>
    <lineage>
        <taxon>Eukaryota</taxon>
        <taxon>Metazoa</taxon>
        <taxon>Chordata</taxon>
        <taxon>Craniata</taxon>
        <taxon>Vertebrata</taxon>
        <taxon>Euteleostomi</taxon>
        <taxon>Lepidosauria</taxon>
        <taxon>Squamata</taxon>
        <taxon>Bifurcata</taxon>
        <taxon>Gekkota</taxon>
        <taxon>Eublepharidae</taxon>
        <taxon>Eublepharinae</taxon>
        <taxon>Eublepharis</taxon>
    </lineage>
</organism>
<feature type="domain" description="Tyrosine-protein phosphatase" evidence="15">
    <location>
        <begin position="8"/>
        <end position="151"/>
    </location>
</feature>
<dbReference type="SMART" id="SM00195">
    <property type="entry name" value="DSPc"/>
    <property type="match status" value="1"/>
</dbReference>
<proteinExistence type="inferred from homology"/>
<sequence>MASTVPPNFSWVAPGRLAGLAMPRLPAHYQYMYEHGIRHLVSLTERSPPYHDTCPGIQVHRMRIADFCPPSTEQIQRFLQLVDDANAKGEAVAVHCLLGFGRTGTMLACYLVKTQKITGVDAIHKIREIRPGSIETSDQEKAVVQFHHRIK</sequence>
<evidence type="ECO:0000256" key="5">
    <source>
        <dbReference type="ARBA" id="ARBA00013081"/>
    </source>
</evidence>
<feature type="domain" description="Tyrosine specific protein phosphatases" evidence="16">
    <location>
        <begin position="76"/>
        <end position="141"/>
    </location>
</feature>
<evidence type="ECO:0000256" key="9">
    <source>
        <dbReference type="ARBA" id="ARBA00023242"/>
    </source>
</evidence>
<evidence type="ECO:0000256" key="6">
    <source>
        <dbReference type="ARBA" id="ARBA00022490"/>
    </source>
</evidence>
<name>A0AA97K694_EUBMA</name>
<comment type="similarity">
    <text evidence="3">Belongs to the protein-tyrosine phosphatase family. Non-receptor class dual specificity subfamily.</text>
</comment>
<comment type="subcellular location">
    <subcellularLocation>
        <location evidence="2">Cytoplasm</location>
        <location evidence="2">Cytosol</location>
    </subcellularLocation>
    <subcellularLocation>
        <location evidence="1">Nucleus</location>
    </subcellularLocation>
</comment>
<evidence type="ECO:0000313" key="19">
    <source>
        <dbReference type="RefSeq" id="XP_054849697.1"/>
    </source>
</evidence>
<keyword evidence="17" id="KW-1185">Reference proteome</keyword>
<dbReference type="SMART" id="SM00404">
    <property type="entry name" value="PTPc_motif"/>
    <property type="match status" value="1"/>
</dbReference>
<dbReference type="Proteomes" id="UP001190640">
    <property type="component" value="Chromosome 1"/>
</dbReference>
<evidence type="ECO:0000256" key="2">
    <source>
        <dbReference type="ARBA" id="ARBA00004514"/>
    </source>
</evidence>
<keyword evidence="9" id="KW-0539">Nucleus</keyword>
<evidence type="ECO:0000256" key="8">
    <source>
        <dbReference type="ARBA" id="ARBA00022912"/>
    </source>
</evidence>
<evidence type="ECO:0000256" key="13">
    <source>
        <dbReference type="ARBA" id="ARBA00068789"/>
    </source>
</evidence>
<evidence type="ECO:0000256" key="14">
    <source>
        <dbReference type="ARBA" id="ARBA00081937"/>
    </source>
</evidence>
<comment type="catalytic activity">
    <reaction evidence="10">
        <text>O-phospho-L-seryl-[protein] + H2O = L-seryl-[protein] + phosphate</text>
        <dbReference type="Rhea" id="RHEA:20629"/>
        <dbReference type="Rhea" id="RHEA-COMP:9863"/>
        <dbReference type="Rhea" id="RHEA-COMP:11604"/>
        <dbReference type="ChEBI" id="CHEBI:15377"/>
        <dbReference type="ChEBI" id="CHEBI:29999"/>
        <dbReference type="ChEBI" id="CHEBI:43474"/>
        <dbReference type="ChEBI" id="CHEBI:83421"/>
        <dbReference type="EC" id="3.1.3.16"/>
    </reaction>
</comment>
<comment type="function">
    <text evidence="12">Protein phosphatase that mediates dephosphorylation of proteins phosphorylated on Tyr and Ser/Thr residues. In vitro, it can dephosphorylate p44-ERK1 (MAPK3) but not p54 SAPK-beta (MAPK10) in vitro. Able to enhance activation of JNK and p38 (MAPK14).</text>
</comment>
<evidence type="ECO:0000256" key="10">
    <source>
        <dbReference type="ARBA" id="ARBA00047761"/>
    </source>
</evidence>
<dbReference type="GO" id="GO:0004725">
    <property type="term" value="F:protein tyrosine phosphatase activity"/>
    <property type="evidence" value="ECO:0007669"/>
    <property type="project" value="UniProtKB-EC"/>
</dbReference>
<evidence type="ECO:0000256" key="4">
    <source>
        <dbReference type="ARBA" id="ARBA00013064"/>
    </source>
</evidence>
<evidence type="ECO:0000313" key="18">
    <source>
        <dbReference type="RefSeq" id="XP_054849689.1"/>
    </source>
</evidence>
<evidence type="ECO:0000259" key="15">
    <source>
        <dbReference type="PROSITE" id="PS50054"/>
    </source>
</evidence>
<dbReference type="InterPro" id="IPR020422">
    <property type="entry name" value="TYR_PHOSPHATASE_DUAL_dom"/>
</dbReference>
<dbReference type="InterPro" id="IPR000387">
    <property type="entry name" value="Tyr_Pase_dom"/>
</dbReference>
<evidence type="ECO:0000313" key="21">
    <source>
        <dbReference type="RefSeq" id="XP_054849711.1"/>
    </source>
</evidence>
<dbReference type="Pfam" id="PF22784">
    <property type="entry name" value="PTP-SAK"/>
    <property type="match status" value="1"/>
</dbReference>
<dbReference type="InterPro" id="IPR016130">
    <property type="entry name" value="Tyr_Pase_AS"/>
</dbReference>
<keyword evidence="6" id="KW-0963">Cytoplasm</keyword>
<dbReference type="PROSITE" id="PS00383">
    <property type="entry name" value="TYR_PHOSPHATASE_1"/>
    <property type="match status" value="1"/>
</dbReference>
<evidence type="ECO:0000256" key="1">
    <source>
        <dbReference type="ARBA" id="ARBA00004123"/>
    </source>
</evidence>
<dbReference type="KEGG" id="emc:129339107"/>
<evidence type="ECO:0000256" key="12">
    <source>
        <dbReference type="ARBA" id="ARBA00053915"/>
    </source>
</evidence>
<dbReference type="FunFam" id="3.90.190.10:FF:000063">
    <property type="entry name" value="Dual specificity phosphatase 23"/>
    <property type="match status" value="1"/>
</dbReference>
<dbReference type="AlphaFoldDB" id="A0AA97K694"/>
<dbReference type="RefSeq" id="XP_054849689.1">
    <property type="nucleotide sequence ID" value="XM_054993714.1"/>
</dbReference>
<dbReference type="EC" id="3.1.3.48" evidence="4"/>
<dbReference type="GO" id="GO:0004722">
    <property type="term" value="F:protein serine/threonine phosphatase activity"/>
    <property type="evidence" value="ECO:0007669"/>
    <property type="project" value="UniProtKB-EC"/>
</dbReference>
<dbReference type="EC" id="3.1.3.16" evidence="5"/>
<gene>
    <name evidence="18 19 20 21" type="primary">DUSP23</name>
</gene>
<protein>
    <recommendedName>
        <fullName evidence="13">Dual specificity protein phosphatase 23</fullName>
        <ecNumber evidence="5">3.1.3.16</ecNumber>
        <ecNumber evidence="4">3.1.3.48</ecNumber>
    </recommendedName>
    <alternativeName>
        <fullName evidence="14">Low molecular mass dual specificity phosphatase 3</fullName>
    </alternativeName>
</protein>
<dbReference type="RefSeq" id="XP_054849704.1">
    <property type="nucleotide sequence ID" value="XM_054993729.1"/>
</dbReference>
<dbReference type="GeneID" id="129339107"/>
<dbReference type="GO" id="GO:0005829">
    <property type="term" value="C:cytosol"/>
    <property type="evidence" value="ECO:0007669"/>
    <property type="project" value="UniProtKB-SubCell"/>
</dbReference>
<keyword evidence="7" id="KW-0378">Hydrolase</keyword>